<reference evidence="2 3" key="1">
    <citation type="submission" date="2019-04" db="EMBL/GenBank/DDBJ databases">
        <title>Friends and foes A comparative genomics study of 23 Aspergillus species from section Flavi.</title>
        <authorList>
            <consortium name="DOE Joint Genome Institute"/>
            <person name="Kjaerbolling I."/>
            <person name="Vesth T."/>
            <person name="Frisvad J.C."/>
            <person name="Nybo J.L."/>
            <person name="Theobald S."/>
            <person name="Kildgaard S."/>
            <person name="Isbrandt T."/>
            <person name="Kuo A."/>
            <person name="Sato A."/>
            <person name="Lyhne E.K."/>
            <person name="Kogle M.E."/>
            <person name="Wiebenga A."/>
            <person name="Kun R.S."/>
            <person name="Lubbers R.J."/>
            <person name="Makela M.R."/>
            <person name="Barry K."/>
            <person name="Chovatia M."/>
            <person name="Clum A."/>
            <person name="Daum C."/>
            <person name="Haridas S."/>
            <person name="He G."/>
            <person name="LaButti K."/>
            <person name="Lipzen A."/>
            <person name="Mondo S."/>
            <person name="Riley R."/>
            <person name="Salamov A."/>
            <person name="Simmons B.A."/>
            <person name="Magnuson J.K."/>
            <person name="Henrissat B."/>
            <person name="Mortensen U.H."/>
            <person name="Larsen T.O."/>
            <person name="Devries R.P."/>
            <person name="Grigoriev I.V."/>
            <person name="Machida M."/>
            <person name="Baker S.E."/>
            <person name="Andersen M.R."/>
        </authorList>
    </citation>
    <scope>NUCLEOTIDE SEQUENCE [LARGE SCALE GENOMIC DNA]</scope>
    <source>
        <strain evidence="2 3">CBS 151.66</strain>
    </source>
</reference>
<keyword evidence="3" id="KW-1185">Reference proteome</keyword>
<evidence type="ECO:0000313" key="2">
    <source>
        <dbReference type="EMBL" id="KAB8072677.1"/>
    </source>
</evidence>
<dbReference type="Proteomes" id="UP000326565">
    <property type="component" value="Unassembled WGS sequence"/>
</dbReference>
<accession>A0A5N5WY49</accession>
<name>A0A5N5WY49_9EURO</name>
<organism evidence="2 3">
    <name type="scientific">Aspergillus leporis</name>
    <dbReference type="NCBI Taxonomy" id="41062"/>
    <lineage>
        <taxon>Eukaryota</taxon>
        <taxon>Fungi</taxon>
        <taxon>Dikarya</taxon>
        <taxon>Ascomycota</taxon>
        <taxon>Pezizomycotina</taxon>
        <taxon>Eurotiomycetes</taxon>
        <taxon>Eurotiomycetidae</taxon>
        <taxon>Eurotiales</taxon>
        <taxon>Aspergillaceae</taxon>
        <taxon>Aspergillus</taxon>
        <taxon>Aspergillus subgen. Circumdati</taxon>
    </lineage>
</organism>
<feature type="region of interest" description="Disordered" evidence="1">
    <location>
        <begin position="31"/>
        <end position="72"/>
    </location>
</feature>
<evidence type="ECO:0000256" key="1">
    <source>
        <dbReference type="SAM" id="MobiDB-lite"/>
    </source>
</evidence>
<evidence type="ECO:0000313" key="3">
    <source>
        <dbReference type="Proteomes" id="UP000326565"/>
    </source>
</evidence>
<gene>
    <name evidence="2" type="ORF">BDV29DRAFT_176837</name>
</gene>
<dbReference type="EMBL" id="ML732241">
    <property type="protein sequence ID" value="KAB8072677.1"/>
    <property type="molecule type" value="Genomic_DNA"/>
</dbReference>
<sequence>MDTATTYSTRTSSPVSISAKLASSVQSLQKHCKLQYPPPKIRKAAHRSTSRAAPESTEKGQEIQPAQAGQGI</sequence>
<dbReference type="AlphaFoldDB" id="A0A5N5WY49"/>
<protein>
    <submittedName>
        <fullName evidence="2">Uncharacterized protein</fullName>
    </submittedName>
</protein>
<feature type="compositionally biased region" description="Basic residues" evidence="1">
    <location>
        <begin position="40"/>
        <end position="49"/>
    </location>
</feature>
<proteinExistence type="predicted"/>